<accession>A0A8H6Z947</accession>
<proteinExistence type="predicted"/>
<evidence type="ECO:0000259" key="2">
    <source>
        <dbReference type="Pfam" id="PF00724"/>
    </source>
</evidence>
<evidence type="ECO:0000313" key="4">
    <source>
        <dbReference type="Proteomes" id="UP000623467"/>
    </source>
</evidence>
<dbReference type="GO" id="GO:0010181">
    <property type="term" value="F:FMN binding"/>
    <property type="evidence" value="ECO:0007669"/>
    <property type="project" value="InterPro"/>
</dbReference>
<sequence>MTATLLLHIMARRAKWYYFPASMSPRPALFQSIKVGDIQLNHRVVLAPSSRFRATVDGIPNLIMVEYYAQRARVPGTLLIAEATLIARKAGGFRHMPGIWSPKQIAAWKQITDAVHANGSFIFLQLLALGRTAYVEHMAPGDPFVSSSPKKVDTPFHRGAAPRTDDVPRAMTTDEIKEYSGLYAIAAGNAVHKAGFDGVEVHAANGYLPEQFLWDTVNERTDEYSGSIGNRARFVLELLEAIAAVVGPTKTAIRLSPWRHWAKIDIGMTDPKPTYSFLVQEIRDRHPDFGYIHVIEDCDVPEGSQPASTDYIREIWGKRPLISAGGYSNDREGAFRVAEEKDDLIAYSRAFIANPDLPCRLLHGVPLLEGDEKKWYEPYGSSDPTGYTDYAFYDFSSVNCDGSP</sequence>
<dbReference type="Proteomes" id="UP000623467">
    <property type="component" value="Unassembled WGS sequence"/>
</dbReference>
<dbReference type="InterPro" id="IPR001155">
    <property type="entry name" value="OxRdtase_FMN_N"/>
</dbReference>
<gene>
    <name evidence="3" type="ORF">MSAN_00366500</name>
</gene>
<keyword evidence="4" id="KW-1185">Reference proteome</keyword>
<dbReference type="PANTHER" id="PTHR22893:SF91">
    <property type="entry name" value="NADPH DEHYDROGENASE 2-RELATED"/>
    <property type="match status" value="1"/>
</dbReference>
<protein>
    <submittedName>
        <fullName evidence="3">FMN-linked oxidoreductase</fullName>
    </submittedName>
</protein>
<dbReference type="CDD" id="cd02933">
    <property type="entry name" value="OYE_like_FMN"/>
    <property type="match status" value="1"/>
</dbReference>
<dbReference type="SUPFAM" id="SSF51395">
    <property type="entry name" value="FMN-linked oxidoreductases"/>
    <property type="match status" value="1"/>
</dbReference>
<dbReference type="Gene3D" id="3.20.20.70">
    <property type="entry name" value="Aldolase class I"/>
    <property type="match status" value="1"/>
</dbReference>
<evidence type="ECO:0000256" key="1">
    <source>
        <dbReference type="SAM" id="MobiDB-lite"/>
    </source>
</evidence>
<organism evidence="3 4">
    <name type="scientific">Mycena sanguinolenta</name>
    <dbReference type="NCBI Taxonomy" id="230812"/>
    <lineage>
        <taxon>Eukaryota</taxon>
        <taxon>Fungi</taxon>
        <taxon>Dikarya</taxon>
        <taxon>Basidiomycota</taxon>
        <taxon>Agaricomycotina</taxon>
        <taxon>Agaricomycetes</taxon>
        <taxon>Agaricomycetidae</taxon>
        <taxon>Agaricales</taxon>
        <taxon>Marasmiineae</taxon>
        <taxon>Mycenaceae</taxon>
        <taxon>Mycena</taxon>
    </lineage>
</organism>
<feature type="domain" description="NADH:flavin oxidoreductase/NADH oxidase N-terminal" evidence="2">
    <location>
        <begin position="29"/>
        <end position="366"/>
    </location>
</feature>
<dbReference type="Pfam" id="PF00724">
    <property type="entry name" value="Oxidored_FMN"/>
    <property type="match status" value="1"/>
</dbReference>
<dbReference type="InterPro" id="IPR013785">
    <property type="entry name" value="Aldolase_TIM"/>
</dbReference>
<reference evidence="3" key="1">
    <citation type="submission" date="2020-05" db="EMBL/GenBank/DDBJ databases">
        <title>Mycena genomes resolve the evolution of fungal bioluminescence.</title>
        <authorList>
            <person name="Tsai I.J."/>
        </authorList>
    </citation>
    <scope>NUCLEOTIDE SEQUENCE</scope>
    <source>
        <strain evidence="3">160909Yilan</strain>
    </source>
</reference>
<evidence type="ECO:0000313" key="3">
    <source>
        <dbReference type="EMBL" id="KAF7374808.1"/>
    </source>
</evidence>
<feature type="region of interest" description="Disordered" evidence="1">
    <location>
        <begin position="146"/>
        <end position="166"/>
    </location>
</feature>
<dbReference type="AlphaFoldDB" id="A0A8H6Z947"/>
<dbReference type="PANTHER" id="PTHR22893">
    <property type="entry name" value="NADH OXIDOREDUCTASE-RELATED"/>
    <property type="match status" value="1"/>
</dbReference>
<dbReference type="InterPro" id="IPR045247">
    <property type="entry name" value="Oye-like"/>
</dbReference>
<dbReference type="EMBL" id="JACAZH010000002">
    <property type="protein sequence ID" value="KAF7374808.1"/>
    <property type="molecule type" value="Genomic_DNA"/>
</dbReference>
<dbReference type="OrthoDB" id="276546at2759"/>
<name>A0A8H6Z947_9AGAR</name>
<comment type="caution">
    <text evidence="3">The sequence shown here is derived from an EMBL/GenBank/DDBJ whole genome shotgun (WGS) entry which is preliminary data.</text>
</comment>
<dbReference type="GO" id="GO:0003959">
    <property type="term" value="F:NADPH dehydrogenase activity"/>
    <property type="evidence" value="ECO:0007669"/>
    <property type="project" value="TreeGrafter"/>
</dbReference>